<evidence type="ECO:0000256" key="2">
    <source>
        <dbReference type="ARBA" id="ARBA00022737"/>
    </source>
</evidence>
<sequence>MELLPLQQRLVLRRVAENEISQCVDGRDPECGGKRDPLSPPGSRSAAWSEYFRSMFSVGLSESKKDKIEIGGVSADVLQQLVDYAYTSEVNITEENVRPLFEAADMLQFLGVRAHCEEFLHQRVSVETCLGIWALADRVSCARLADTAKSCALKKFEEVCATEEFLHLPGHLLQSYISDKGLLTKKEERILEVIMLWTRHAPEERQKYLKDLLKCVRFSRMDPDYLKTILKEDNVLAGVDGINAMMKIQPTHAEPRQILQKDILVHSGGKKSMRQAWRYIASTNIWMKLANLGKGRYGLGMAVLGEKLYVVGGTKNAHDRTLLSRECRIPDVEVYEKKRNNRSNWKLTEPLPLAVSNFGITACSGKLYVFGGITNEKLGATSHVQHYDPTAMHEMWAVEECWVSDRVSHLSACTVDTKIYLVGGRLNWVLGFNPDHCPWESPDEMLAETLAPWAHCSATVCGSDIYITGGKEQSYHLYGGPLPNRENFAIYSSVLQCEEQYHGIG</sequence>
<dbReference type="Pfam" id="PF07707">
    <property type="entry name" value="BACK"/>
    <property type="match status" value="1"/>
</dbReference>
<evidence type="ECO:0000313" key="4">
    <source>
        <dbReference type="Proteomes" id="UP000001554"/>
    </source>
</evidence>
<dbReference type="GO" id="GO:0031463">
    <property type="term" value="C:Cul3-RING ubiquitin ligase complex"/>
    <property type="evidence" value="ECO:0000318"/>
    <property type="project" value="GO_Central"/>
</dbReference>
<dbReference type="SUPFAM" id="SSF117281">
    <property type="entry name" value="Kelch motif"/>
    <property type="match status" value="1"/>
</dbReference>
<dbReference type="PANTHER" id="PTHR24412:SF272">
    <property type="entry name" value="KELCH-LIKE PROTEIN DIABLO"/>
    <property type="match status" value="1"/>
</dbReference>
<evidence type="ECO:0000259" key="3">
    <source>
        <dbReference type="PROSITE" id="PS50097"/>
    </source>
</evidence>
<dbReference type="Pfam" id="PF24681">
    <property type="entry name" value="Kelch_KLHDC2_KLHL20_DRC7"/>
    <property type="match status" value="1"/>
</dbReference>
<dbReference type="PIRSF" id="PIRSF037037">
    <property type="entry name" value="Kelch-like_protein_gigaxonin"/>
    <property type="match status" value="1"/>
</dbReference>
<dbReference type="Proteomes" id="UP000001554">
    <property type="component" value="Chromosome 5"/>
</dbReference>
<evidence type="ECO:0000313" key="5">
    <source>
        <dbReference type="RefSeq" id="XP_035676624.1"/>
    </source>
</evidence>
<dbReference type="InterPro" id="IPR000210">
    <property type="entry name" value="BTB/POZ_dom"/>
</dbReference>
<dbReference type="Pfam" id="PF00651">
    <property type="entry name" value="BTB"/>
    <property type="match status" value="1"/>
</dbReference>
<dbReference type="InterPro" id="IPR011705">
    <property type="entry name" value="BACK"/>
</dbReference>
<protein>
    <submittedName>
        <fullName evidence="5">Kelch-like protein 20</fullName>
    </submittedName>
</protein>
<keyword evidence="4" id="KW-1185">Reference proteome</keyword>
<reference evidence="5" key="2">
    <citation type="submission" date="2025-08" db="UniProtKB">
        <authorList>
            <consortium name="RefSeq"/>
        </authorList>
    </citation>
    <scope>IDENTIFICATION</scope>
    <source>
        <strain evidence="5">S238N-H82</strain>
        <tissue evidence="5">Testes</tissue>
    </source>
</reference>
<accession>A0A9J7MRV5</accession>
<dbReference type="OrthoDB" id="775260at2759"/>
<proteinExistence type="predicted"/>
<organism evidence="4 5">
    <name type="scientific">Branchiostoma floridae</name>
    <name type="common">Florida lancelet</name>
    <name type="synonym">Amphioxus</name>
    <dbReference type="NCBI Taxonomy" id="7739"/>
    <lineage>
        <taxon>Eukaryota</taxon>
        <taxon>Metazoa</taxon>
        <taxon>Chordata</taxon>
        <taxon>Cephalochordata</taxon>
        <taxon>Leptocardii</taxon>
        <taxon>Amphioxiformes</taxon>
        <taxon>Branchiostomatidae</taxon>
        <taxon>Branchiostoma</taxon>
    </lineage>
</organism>
<dbReference type="GeneID" id="118415872"/>
<dbReference type="OMA" id="PATRECE"/>
<reference evidence="4" key="1">
    <citation type="journal article" date="2020" name="Nat. Ecol. Evol.">
        <title>Deeply conserved synteny resolves early events in vertebrate evolution.</title>
        <authorList>
            <person name="Simakov O."/>
            <person name="Marletaz F."/>
            <person name="Yue J.X."/>
            <person name="O'Connell B."/>
            <person name="Jenkins J."/>
            <person name="Brandt A."/>
            <person name="Calef R."/>
            <person name="Tung C.H."/>
            <person name="Huang T.K."/>
            <person name="Schmutz J."/>
            <person name="Satoh N."/>
            <person name="Yu J.K."/>
            <person name="Putnam N.H."/>
            <person name="Green R.E."/>
            <person name="Rokhsar D.S."/>
        </authorList>
    </citation>
    <scope>NUCLEOTIDE SEQUENCE [LARGE SCALE GENOMIC DNA]</scope>
    <source>
        <strain evidence="4">S238N-H82</strain>
    </source>
</reference>
<dbReference type="Gene3D" id="2.120.10.80">
    <property type="entry name" value="Kelch-type beta propeller"/>
    <property type="match status" value="1"/>
</dbReference>
<dbReference type="SUPFAM" id="SSF54695">
    <property type="entry name" value="POZ domain"/>
    <property type="match status" value="1"/>
</dbReference>
<dbReference type="FunFam" id="1.25.40.420:FF:000001">
    <property type="entry name" value="Kelch-like family member 12"/>
    <property type="match status" value="1"/>
</dbReference>
<dbReference type="InterPro" id="IPR017096">
    <property type="entry name" value="BTB-kelch_protein"/>
</dbReference>
<feature type="domain" description="BTB" evidence="3">
    <location>
        <begin position="46"/>
        <end position="94"/>
    </location>
</feature>
<dbReference type="PROSITE" id="PS50097">
    <property type="entry name" value="BTB"/>
    <property type="match status" value="1"/>
</dbReference>
<dbReference type="RefSeq" id="XP_035676624.1">
    <property type="nucleotide sequence ID" value="XM_035820731.1"/>
</dbReference>
<dbReference type="SMART" id="SM00875">
    <property type="entry name" value="BACK"/>
    <property type="match status" value="1"/>
</dbReference>
<dbReference type="GO" id="GO:1990756">
    <property type="term" value="F:ubiquitin-like ligase-substrate adaptor activity"/>
    <property type="evidence" value="ECO:0000318"/>
    <property type="project" value="GO_Central"/>
</dbReference>
<gene>
    <name evidence="5" type="primary">LOC118415872</name>
</gene>
<dbReference type="AlphaFoldDB" id="A0A9J7MRV5"/>
<evidence type="ECO:0000256" key="1">
    <source>
        <dbReference type="ARBA" id="ARBA00022441"/>
    </source>
</evidence>
<keyword evidence="1" id="KW-0880">Kelch repeat</keyword>
<dbReference type="Gene3D" id="1.25.40.420">
    <property type="match status" value="1"/>
</dbReference>
<dbReference type="InterPro" id="IPR015915">
    <property type="entry name" value="Kelch-typ_b-propeller"/>
</dbReference>
<dbReference type="PANTHER" id="PTHR24412">
    <property type="entry name" value="KELCH PROTEIN"/>
    <property type="match status" value="1"/>
</dbReference>
<dbReference type="Gene3D" id="3.30.710.10">
    <property type="entry name" value="Potassium Channel Kv1.1, Chain A"/>
    <property type="match status" value="1"/>
</dbReference>
<dbReference type="GO" id="GO:0005737">
    <property type="term" value="C:cytoplasm"/>
    <property type="evidence" value="ECO:0000318"/>
    <property type="project" value="GO_Central"/>
</dbReference>
<dbReference type="SMART" id="SM00225">
    <property type="entry name" value="BTB"/>
    <property type="match status" value="1"/>
</dbReference>
<dbReference type="KEGG" id="bfo:118415872"/>
<keyword evidence="2" id="KW-0677">Repeat</keyword>
<dbReference type="GO" id="GO:0043161">
    <property type="term" value="P:proteasome-mediated ubiquitin-dependent protein catabolic process"/>
    <property type="evidence" value="ECO:0000318"/>
    <property type="project" value="GO_Central"/>
</dbReference>
<name>A0A9J7MRV5_BRAFL</name>
<dbReference type="InterPro" id="IPR011333">
    <property type="entry name" value="SKP1/BTB/POZ_sf"/>
</dbReference>